<keyword evidence="9" id="KW-1133">Transmembrane helix</keyword>
<evidence type="ECO:0000256" key="8">
    <source>
        <dbReference type="RuleBase" id="RU361144"/>
    </source>
</evidence>
<dbReference type="Proteomes" id="UP000606786">
    <property type="component" value="Unassembled WGS sequence"/>
</dbReference>
<keyword evidence="8" id="KW-0121">Carboxypeptidase</keyword>
<dbReference type="PROSITE" id="PS52011">
    <property type="entry name" value="PEPTIDASE_M2"/>
    <property type="match status" value="1"/>
</dbReference>
<keyword evidence="3 6" id="KW-1015">Disulfide bond</keyword>
<dbReference type="GO" id="GO:0008237">
    <property type="term" value="F:metallopeptidase activity"/>
    <property type="evidence" value="ECO:0007669"/>
    <property type="project" value="UniProtKB-KW"/>
</dbReference>
<evidence type="ECO:0000256" key="4">
    <source>
        <dbReference type="ARBA" id="ARBA00023180"/>
    </source>
</evidence>
<dbReference type="GO" id="GO:0008241">
    <property type="term" value="F:peptidyl-dipeptidase activity"/>
    <property type="evidence" value="ECO:0007669"/>
    <property type="project" value="InterPro"/>
</dbReference>
<keyword evidence="11" id="KW-1185">Reference proteome</keyword>
<gene>
    <name evidence="10" type="ORF">CCAP1982_LOCUS22744</name>
</gene>
<dbReference type="PRINTS" id="PR00791">
    <property type="entry name" value="PEPDIPTASEA"/>
</dbReference>
<evidence type="ECO:0000256" key="5">
    <source>
        <dbReference type="PIRSR" id="PIRSR601548-2"/>
    </source>
</evidence>
<evidence type="ECO:0000313" key="10">
    <source>
        <dbReference type="EMBL" id="CAD7014770.1"/>
    </source>
</evidence>
<comment type="similarity">
    <text evidence="1 7 8">Belongs to the peptidase M2 family.</text>
</comment>
<evidence type="ECO:0000256" key="2">
    <source>
        <dbReference type="ARBA" id="ARBA00022729"/>
    </source>
</evidence>
<dbReference type="GO" id="GO:0016020">
    <property type="term" value="C:membrane"/>
    <property type="evidence" value="ECO:0007669"/>
    <property type="project" value="InterPro"/>
</dbReference>
<evidence type="ECO:0000256" key="3">
    <source>
        <dbReference type="ARBA" id="ARBA00023157"/>
    </source>
</evidence>
<dbReference type="Pfam" id="PF01401">
    <property type="entry name" value="Peptidase_M2"/>
    <property type="match status" value="1"/>
</dbReference>
<dbReference type="PANTHER" id="PTHR10514">
    <property type="entry name" value="ANGIOTENSIN-CONVERTING ENZYME"/>
    <property type="match status" value="1"/>
</dbReference>
<dbReference type="GO" id="GO:0004180">
    <property type="term" value="F:carboxypeptidase activity"/>
    <property type="evidence" value="ECO:0007669"/>
    <property type="project" value="UniProtKB-KW"/>
</dbReference>
<protein>
    <recommendedName>
        <fullName evidence="8">Angiotensin-converting enzyme</fullName>
        <ecNumber evidence="8">3.4.-.-</ecNumber>
    </recommendedName>
</protein>
<organism evidence="10 11">
    <name type="scientific">Ceratitis capitata</name>
    <name type="common">Mediterranean fruit fly</name>
    <name type="synonym">Tephritis capitata</name>
    <dbReference type="NCBI Taxonomy" id="7213"/>
    <lineage>
        <taxon>Eukaryota</taxon>
        <taxon>Metazoa</taxon>
        <taxon>Ecdysozoa</taxon>
        <taxon>Arthropoda</taxon>
        <taxon>Hexapoda</taxon>
        <taxon>Insecta</taxon>
        <taxon>Pterygota</taxon>
        <taxon>Neoptera</taxon>
        <taxon>Endopterygota</taxon>
        <taxon>Diptera</taxon>
        <taxon>Brachycera</taxon>
        <taxon>Muscomorpha</taxon>
        <taxon>Tephritoidea</taxon>
        <taxon>Tephritidae</taxon>
        <taxon>Ceratitis</taxon>
        <taxon>Ceratitis</taxon>
    </lineage>
</organism>
<comment type="caution">
    <text evidence="7">Lacks conserved residue(s) required for the propagation of feature annotation.</text>
</comment>
<keyword evidence="9" id="KW-0472">Membrane</keyword>
<evidence type="ECO:0000313" key="11">
    <source>
        <dbReference type="Proteomes" id="UP000606786"/>
    </source>
</evidence>
<dbReference type="PANTHER" id="PTHR10514:SF27">
    <property type="entry name" value="ANGIOTENSIN-CONVERTING ENZYME"/>
    <property type="match status" value="1"/>
</dbReference>
<evidence type="ECO:0000256" key="9">
    <source>
        <dbReference type="SAM" id="Phobius"/>
    </source>
</evidence>
<dbReference type="GO" id="GO:0006508">
    <property type="term" value="P:proteolysis"/>
    <property type="evidence" value="ECO:0007669"/>
    <property type="project" value="UniProtKB-KW"/>
</dbReference>
<dbReference type="CDD" id="cd06461">
    <property type="entry name" value="M2_ACE"/>
    <property type="match status" value="1"/>
</dbReference>
<dbReference type="AlphaFoldDB" id="A0A811VHK6"/>
<proteinExistence type="inferred from homology"/>
<dbReference type="EMBL" id="CAJHJT010000056">
    <property type="protein sequence ID" value="CAD7014770.1"/>
    <property type="molecule type" value="Genomic_DNA"/>
</dbReference>
<reference evidence="10" key="1">
    <citation type="submission" date="2020-11" db="EMBL/GenBank/DDBJ databases">
        <authorList>
            <person name="Whitehead M."/>
        </authorList>
    </citation>
    <scope>NUCLEOTIDE SEQUENCE</scope>
    <source>
        <strain evidence="10">EGII</strain>
    </source>
</reference>
<comment type="caution">
    <text evidence="10">The sequence shown here is derived from an EMBL/GenBank/DDBJ whole genome shotgun (WGS) entry which is preliminary data.</text>
</comment>
<keyword evidence="8" id="KW-0645">Protease</keyword>
<dbReference type="EC" id="3.4.-.-" evidence="8"/>
<evidence type="ECO:0000256" key="7">
    <source>
        <dbReference type="PROSITE-ProRule" id="PRU01355"/>
    </source>
</evidence>
<dbReference type="InterPro" id="IPR001548">
    <property type="entry name" value="Peptidase_M2"/>
</dbReference>
<feature type="binding site" evidence="5">
    <location>
        <position position="246"/>
    </location>
    <ligand>
        <name>chloride</name>
        <dbReference type="ChEBI" id="CHEBI:17996"/>
        <label>1</label>
    </ligand>
</feature>
<keyword evidence="4 8" id="KW-0325">Glycoprotein</keyword>
<keyword evidence="2" id="KW-0732">Signal</keyword>
<name>A0A811VHK6_CERCA</name>
<feature type="disulfide bond" evidence="6 7">
    <location>
        <begin position="560"/>
        <end position="578"/>
    </location>
</feature>
<evidence type="ECO:0000256" key="1">
    <source>
        <dbReference type="ARBA" id="ARBA00008139"/>
    </source>
</evidence>
<dbReference type="GO" id="GO:0046872">
    <property type="term" value="F:metal ion binding"/>
    <property type="evidence" value="ECO:0007669"/>
    <property type="project" value="UniProtKB-KW"/>
</dbReference>
<dbReference type="OrthoDB" id="10029630at2759"/>
<keyword evidence="8" id="KW-0378">Hydrolase</keyword>
<sequence length="678" mass="79048">MSWRHSRQDLLPYVICHYFIVLLTFLYLLNCATKAFALTNTTTQQTKYPHAAIYEAHAIEYLNKSSTLMQSIWTRRRNSFFSLTTKGRGYNVVNQAPIKQEIENDYRHLVRELAINLSTIPVMQLQDPILRRRVKRLAKLQLYGLSDEDYEEAKNLLHTMQTFITTRMVCSLGDCQQTLSMVPSILNHVVRTKNLADLEYFWREWRSVLADRDRAKSAFISYVRLLRLAAYYNGHITPSRTWYLYYDTDNFQRELEDVVWEIMPLYQELHAYLLKCVRSTYGEKLNANEGAIPAHVLEQIIRQAWSSRTVFRTPYPKNQLPTVKQRLEEILVTTVKIIKKSAEFFESLGLNHMSDSFYDRFSRRIGDEELGPDCRAEVFYFPPDAALRYCPKLDYKKLMQIHGNMAELQYNIYRGRLPFGVDSEPCPGFASGIGEAAVIASGTPRHLNQLHILFNHSLNEEQSMNRLFRMGIHTILAIPQYFVNDKFLVDVMDGHIGAQDLNCGYWNLQNKYAGIVPPMRRNEKTFDPDFKFYRGLNPEKPNTVKLLSEILGYQFYRAFCLASEQYRPGDPEYPLHNCDFYGSTKAGDLMKQMMEAGATKHWRDLMEIATGERKLSGKGVMEYFAPLYTWLKEENKKNSVEPGWESETSEYMIPLIITNIFILTFQDVARTIIHLLKK</sequence>
<keyword evidence="8" id="KW-0862">Zinc</keyword>
<dbReference type="SUPFAM" id="SSF55486">
    <property type="entry name" value="Metalloproteases ('zincins'), catalytic domain"/>
    <property type="match status" value="1"/>
</dbReference>
<keyword evidence="8" id="KW-0479">Metal-binding</keyword>
<keyword evidence="9" id="KW-0812">Transmembrane</keyword>
<keyword evidence="8" id="KW-0482">Metalloprotease</keyword>
<feature type="transmembrane region" description="Helical" evidence="9">
    <location>
        <begin position="10"/>
        <end position="29"/>
    </location>
</feature>
<comment type="cofactor">
    <cofactor evidence="8">
        <name>Zn(2+)</name>
        <dbReference type="ChEBI" id="CHEBI:29105"/>
    </cofactor>
    <text evidence="8">Binds 1 zinc ion per subunit.</text>
</comment>
<evidence type="ECO:0000256" key="6">
    <source>
        <dbReference type="PIRSR" id="PIRSR601548-4"/>
    </source>
</evidence>
<accession>A0A811VHK6</accession>